<evidence type="ECO:0000313" key="1">
    <source>
        <dbReference type="EMBL" id="AYV82533.1"/>
    </source>
</evidence>
<organism evidence="1">
    <name type="scientific">Hyperionvirus sp</name>
    <dbReference type="NCBI Taxonomy" id="2487770"/>
    <lineage>
        <taxon>Viruses</taxon>
        <taxon>Varidnaviria</taxon>
        <taxon>Bamfordvirae</taxon>
        <taxon>Nucleocytoviricota</taxon>
        <taxon>Megaviricetes</taxon>
        <taxon>Imitervirales</taxon>
        <taxon>Mimiviridae</taxon>
        <taxon>Klosneuvirinae</taxon>
    </lineage>
</organism>
<dbReference type="SUPFAM" id="SSF52096">
    <property type="entry name" value="ClpP/crotonase"/>
    <property type="match status" value="1"/>
</dbReference>
<dbReference type="GO" id="GO:0016020">
    <property type="term" value="C:membrane"/>
    <property type="evidence" value="ECO:0007669"/>
    <property type="project" value="InterPro"/>
</dbReference>
<sequence>MICLICILISAWVILFFPKSQKNGLQRIIQSFRFADYLNTKKCKTCHNVGKGIPFIPGVIIIDGHIDRLMGQSFMYQYQKNIKIDEDYSKCSCDRTKPLTIIIRTTGGKCSTILQTLYKHKGHKTCYVYDYSYSLGTLIALFCDTIYFTKGAELSPVDIQNHGKPLLGTLQITLNELLYDPQAVIKKISPYPKLSKLFISDLETILHVFKIHKSIDKIKFLELFFNNAVSHHVEYGLDEIKAIGFNVGRFSTSPDYSKIRRIIMENFTLNSNDASF</sequence>
<accession>A0A3G5A9L8</accession>
<name>A0A3G5A9L8_9VIRU</name>
<gene>
    <name evidence="1" type="ORF">Hyperionvirus1_112</name>
</gene>
<protein>
    <submittedName>
        <fullName evidence="1">Uncharacterized protein</fullName>
    </submittedName>
</protein>
<dbReference type="InterPro" id="IPR029045">
    <property type="entry name" value="ClpP/crotonase-like_dom_sf"/>
</dbReference>
<dbReference type="EMBL" id="MK072383">
    <property type="protein sequence ID" value="AYV82533.1"/>
    <property type="molecule type" value="Genomic_DNA"/>
</dbReference>
<dbReference type="Pfam" id="PF01972">
    <property type="entry name" value="SDH_protease"/>
    <property type="match status" value="1"/>
</dbReference>
<dbReference type="InterPro" id="IPR002825">
    <property type="entry name" value="Pept_S49_ser-pept_pro"/>
</dbReference>
<reference evidence="1" key="1">
    <citation type="submission" date="2018-10" db="EMBL/GenBank/DDBJ databases">
        <title>Hidden diversity of soil giant viruses.</title>
        <authorList>
            <person name="Schulz F."/>
            <person name="Alteio L."/>
            <person name="Goudeau D."/>
            <person name="Ryan E.M."/>
            <person name="Malmstrom R.R."/>
            <person name="Blanchard J."/>
            <person name="Woyke T."/>
        </authorList>
    </citation>
    <scope>NUCLEOTIDE SEQUENCE</scope>
    <source>
        <strain evidence="1">HYV1</strain>
    </source>
</reference>
<dbReference type="Gene3D" id="3.90.226.10">
    <property type="entry name" value="2-enoyl-CoA Hydratase, Chain A, domain 1"/>
    <property type="match status" value="1"/>
</dbReference>
<proteinExistence type="predicted"/>